<dbReference type="GeneTree" id="ENSGT00940000160821"/>
<name>A0AAY4BT31_9TELE</name>
<dbReference type="Pfam" id="PF00167">
    <property type="entry name" value="FGF"/>
    <property type="match status" value="1"/>
</dbReference>
<reference evidence="4" key="2">
    <citation type="submission" date="2025-09" db="UniProtKB">
        <authorList>
            <consortium name="Ensembl"/>
        </authorList>
    </citation>
    <scope>IDENTIFICATION</scope>
</reference>
<dbReference type="SUPFAM" id="SSF50353">
    <property type="entry name" value="Cytokine"/>
    <property type="match status" value="1"/>
</dbReference>
<feature type="chain" id="PRO_5044333645" description="FGF" evidence="3">
    <location>
        <begin position="22"/>
        <end position="240"/>
    </location>
</feature>
<dbReference type="AlphaFoldDB" id="A0AAY4BT31"/>
<comment type="similarity">
    <text evidence="1">Belongs to the heparin-binding growth factors family.</text>
</comment>
<feature type="compositionally biased region" description="Polar residues" evidence="2">
    <location>
        <begin position="222"/>
        <end position="233"/>
    </location>
</feature>
<evidence type="ECO:0000256" key="3">
    <source>
        <dbReference type="SAM" id="SignalP"/>
    </source>
</evidence>
<dbReference type="Gene3D" id="2.80.10.50">
    <property type="match status" value="1"/>
</dbReference>
<proteinExistence type="inferred from homology"/>
<dbReference type="SMART" id="SM00442">
    <property type="entry name" value="FGF"/>
    <property type="match status" value="1"/>
</dbReference>
<dbReference type="PRINTS" id="PR00262">
    <property type="entry name" value="IL1HBGF"/>
</dbReference>
<sequence>MHPSVLALCLVALQSLEPADSAPNPDSSPLLASNWGNQRRYVHLQTSSELSNFYLEISLHGHVRRSANRGSYSVVLLKAETRDRLAILGVKSNRFLCMDAEGKLYSSAVCNQEQCLFNHKLLENHRDVYYSAKTGMLVNLEGARQVYSAGQSPRRRPCSCPRETPSHWSAFCTERRGTGTSTPRTRSTPTGTARVRTPTPWLKMRRTRNQRGATSPWRAPFSRQTTTRGTCTSAIPAVPG</sequence>
<keyword evidence="5" id="KW-1185">Reference proteome</keyword>
<accession>A0AAY4BT31</accession>
<dbReference type="Proteomes" id="UP000694580">
    <property type="component" value="Unplaced"/>
</dbReference>
<gene>
    <name evidence="4" type="primary">FGF23</name>
</gene>
<evidence type="ECO:0000256" key="1">
    <source>
        <dbReference type="ARBA" id="ARBA00007936"/>
    </source>
</evidence>
<evidence type="ECO:0000313" key="4">
    <source>
        <dbReference type="Ensembl" id="ENSDCDP00010024049.1"/>
    </source>
</evidence>
<dbReference type="InterPro" id="IPR002209">
    <property type="entry name" value="Fibroblast_GF_fam"/>
</dbReference>
<feature type="signal peptide" evidence="3">
    <location>
        <begin position="1"/>
        <end position="21"/>
    </location>
</feature>
<organism evidence="4 5">
    <name type="scientific">Denticeps clupeoides</name>
    <name type="common">denticle herring</name>
    <dbReference type="NCBI Taxonomy" id="299321"/>
    <lineage>
        <taxon>Eukaryota</taxon>
        <taxon>Metazoa</taxon>
        <taxon>Chordata</taxon>
        <taxon>Craniata</taxon>
        <taxon>Vertebrata</taxon>
        <taxon>Euteleostomi</taxon>
        <taxon>Actinopterygii</taxon>
        <taxon>Neopterygii</taxon>
        <taxon>Teleostei</taxon>
        <taxon>Clupei</taxon>
        <taxon>Clupeiformes</taxon>
        <taxon>Denticipitoidei</taxon>
        <taxon>Denticipitidae</taxon>
        <taxon>Denticeps</taxon>
    </lineage>
</organism>
<keyword evidence="3" id="KW-0732">Signal</keyword>
<evidence type="ECO:0000256" key="2">
    <source>
        <dbReference type="SAM" id="MobiDB-lite"/>
    </source>
</evidence>
<evidence type="ECO:0008006" key="6">
    <source>
        <dbReference type="Google" id="ProtNLM"/>
    </source>
</evidence>
<dbReference type="PANTHER" id="PTHR11486">
    <property type="entry name" value="FIBROBLAST GROWTH FACTOR"/>
    <property type="match status" value="1"/>
</dbReference>
<protein>
    <recommendedName>
        <fullName evidence="6">FGF</fullName>
    </recommendedName>
</protein>
<feature type="region of interest" description="Disordered" evidence="2">
    <location>
        <begin position="173"/>
        <end position="240"/>
    </location>
</feature>
<dbReference type="GO" id="GO:0008083">
    <property type="term" value="F:growth factor activity"/>
    <property type="evidence" value="ECO:0007669"/>
    <property type="project" value="InterPro"/>
</dbReference>
<reference evidence="4" key="1">
    <citation type="submission" date="2025-08" db="UniProtKB">
        <authorList>
            <consortium name="Ensembl"/>
        </authorList>
    </citation>
    <scope>IDENTIFICATION</scope>
</reference>
<dbReference type="Ensembl" id="ENSDCDT00010029701.1">
    <property type="protein sequence ID" value="ENSDCDP00010024049.1"/>
    <property type="gene ID" value="ENSDCDG00010015217.1"/>
</dbReference>
<dbReference type="InterPro" id="IPR008996">
    <property type="entry name" value="IL1/FGF"/>
</dbReference>
<evidence type="ECO:0000313" key="5">
    <source>
        <dbReference type="Proteomes" id="UP000694580"/>
    </source>
</evidence>
<feature type="compositionally biased region" description="Low complexity" evidence="2">
    <location>
        <begin position="178"/>
        <end position="192"/>
    </location>
</feature>